<dbReference type="Gene3D" id="1.20.1250.20">
    <property type="entry name" value="MFS general substrate transporter like domains"/>
    <property type="match status" value="1"/>
</dbReference>
<protein>
    <recommendedName>
        <fullName evidence="4">Transmembrane protein</fullName>
    </recommendedName>
</protein>
<feature type="transmembrane region" description="Helical" evidence="1">
    <location>
        <begin position="67"/>
        <end position="90"/>
    </location>
</feature>
<reference evidence="2 3" key="1">
    <citation type="submission" date="2019-04" db="EMBL/GenBank/DDBJ databases">
        <title>Microbes associate with the intestines of laboratory mice.</title>
        <authorList>
            <person name="Navarre W."/>
            <person name="Wong E."/>
            <person name="Huang K."/>
            <person name="Tropini C."/>
            <person name="Ng K."/>
            <person name="Yu B."/>
        </authorList>
    </citation>
    <scope>NUCLEOTIDE SEQUENCE [LARGE SCALE GENOMIC DNA]</scope>
    <source>
        <strain evidence="2 3">NM62_B4-13</strain>
    </source>
</reference>
<keyword evidence="1" id="KW-0812">Transmembrane</keyword>
<keyword evidence="1" id="KW-0472">Membrane</keyword>
<accession>A0A4S2CTZ8</accession>
<evidence type="ECO:0000313" key="3">
    <source>
        <dbReference type="Proteomes" id="UP000306631"/>
    </source>
</evidence>
<feature type="transmembrane region" description="Helical" evidence="1">
    <location>
        <begin position="102"/>
        <end position="126"/>
    </location>
</feature>
<evidence type="ECO:0000256" key="1">
    <source>
        <dbReference type="SAM" id="Phobius"/>
    </source>
</evidence>
<dbReference type="InterPro" id="IPR036259">
    <property type="entry name" value="MFS_trans_sf"/>
</dbReference>
<dbReference type="Proteomes" id="UP000306631">
    <property type="component" value="Unassembled WGS sequence"/>
</dbReference>
<feature type="transmembrane region" description="Helical" evidence="1">
    <location>
        <begin position="29"/>
        <end position="55"/>
    </location>
</feature>
<keyword evidence="1" id="KW-1133">Transmembrane helix</keyword>
<name>A0A4S2CTZ8_STEMA</name>
<proteinExistence type="predicted"/>
<comment type="caution">
    <text evidence="2">The sequence shown here is derived from an EMBL/GenBank/DDBJ whole genome shotgun (WGS) entry which is preliminary data.</text>
</comment>
<evidence type="ECO:0000313" key="2">
    <source>
        <dbReference type="EMBL" id="TGY32319.1"/>
    </source>
</evidence>
<evidence type="ECO:0008006" key="4">
    <source>
        <dbReference type="Google" id="ProtNLM"/>
    </source>
</evidence>
<dbReference type="EMBL" id="SRYW01000017">
    <property type="protein sequence ID" value="TGY32319.1"/>
    <property type="molecule type" value="Genomic_DNA"/>
</dbReference>
<organism evidence="2 3">
    <name type="scientific">Stenotrophomonas maltophilia</name>
    <name type="common">Pseudomonas maltophilia</name>
    <name type="synonym">Xanthomonas maltophilia</name>
    <dbReference type="NCBI Taxonomy" id="40324"/>
    <lineage>
        <taxon>Bacteria</taxon>
        <taxon>Pseudomonadati</taxon>
        <taxon>Pseudomonadota</taxon>
        <taxon>Gammaproteobacteria</taxon>
        <taxon>Lysobacterales</taxon>
        <taxon>Lysobacteraceae</taxon>
        <taxon>Stenotrophomonas</taxon>
        <taxon>Stenotrophomonas maltophilia group</taxon>
    </lineage>
</organism>
<gene>
    <name evidence="2" type="ORF">E5352_16255</name>
</gene>
<sequence length="145" mass="15507">MTPTPPPLPAPSSQWTPLQVRSHLQNLNILFYVLAIVHVLAGGLFVLISVAGYVSERGSTSPDAAPVGLFIVLLALSVLGAILGVVQFFTARYIGRRIRLRYCTIASFLACFAGPLGMALCAYAYVAFKRPEVRAAFDDGNALPA</sequence>
<dbReference type="RefSeq" id="WP_026070794.1">
    <property type="nucleotide sequence ID" value="NZ_SRYW01000017.1"/>
</dbReference>
<dbReference type="AlphaFoldDB" id="A0A4S2CTZ8"/>
<dbReference type="OrthoDB" id="6043162at2"/>